<dbReference type="OrthoDB" id="5600418at2759"/>
<dbReference type="AlphaFoldDB" id="A0A034VIP1"/>
<dbReference type="PANTHER" id="PTHR16047:SF7">
    <property type="entry name" value="E3 UBIQUITIN-PROTEIN LIGASE RFWD3"/>
    <property type="match status" value="1"/>
</dbReference>
<dbReference type="GO" id="GO:0008270">
    <property type="term" value="F:zinc ion binding"/>
    <property type="evidence" value="ECO:0007669"/>
    <property type="project" value="UniProtKB-KW"/>
</dbReference>
<dbReference type="InterPro" id="IPR056527">
    <property type="entry name" value="WD40_RFWD3"/>
</dbReference>
<dbReference type="CDD" id="cd16450">
    <property type="entry name" value="mRING-C3HGC3_RFWD3"/>
    <property type="match status" value="1"/>
</dbReference>
<evidence type="ECO:0000256" key="2">
    <source>
        <dbReference type="ARBA" id="ARBA00004496"/>
    </source>
</evidence>
<keyword evidence="10 16" id="KW-0479">Metal-binding</keyword>
<dbReference type="GO" id="GO:0036297">
    <property type="term" value="P:interstrand cross-link repair"/>
    <property type="evidence" value="ECO:0007669"/>
    <property type="project" value="InterPro"/>
</dbReference>
<reference evidence="19" key="1">
    <citation type="journal article" date="2014" name="BMC Genomics">
        <title>Characterizing the developmental transcriptome of the oriental fruit fly, Bactrocera dorsalis (Diptera: Tephritidae) through comparative genomic analysis with Drosophila melanogaster utilizing modENCODE datasets.</title>
        <authorList>
            <person name="Geib S.M."/>
            <person name="Calla B."/>
            <person name="Hall B."/>
            <person name="Hou S."/>
            <person name="Manoukis N.C."/>
        </authorList>
    </citation>
    <scope>NUCLEOTIDE SEQUENCE</scope>
    <source>
        <strain evidence="19">Punador</strain>
    </source>
</reference>
<evidence type="ECO:0000256" key="9">
    <source>
        <dbReference type="ARBA" id="ARBA00022763"/>
    </source>
</evidence>
<accession>A0A034VIP1</accession>
<comment type="subcellular location">
    <subcellularLocation>
        <location evidence="2">Cytoplasm</location>
    </subcellularLocation>
    <subcellularLocation>
        <location evidence="15">Nucleus</location>
        <location evidence="15">Nuclear body</location>
    </subcellularLocation>
</comment>
<dbReference type="InterPro" id="IPR001841">
    <property type="entry name" value="Znf_RING"/>
</dbReference>
<keyword evidence="5" id="KW-0963">Cytoplasm</keyword>
<feature type="compositionally biased region" description="Polar residues" evidence="17">
    <location>
        <begin position="187"/>
        <end position="198"/>
    </location>
</feature>
<evidence type="ECO:0000256" key="4">
    <source>
        <dbReference type="ARBA" id="ARBA00012483"/>
    </source>
</evidence>
<dbReference type="GO" id="GO:0061630">
    <property type="term" value="F:ubiquitin protein ligase activity"/>
    <property type="evidence" value="ECO:0007669"/>
    <property type="project" value="UniProtKB-EC"/>
</dbReference>
<dbReference type="EMBL" id="GAKP01015806">
    <property type="protein sequence ID" value="JAC43146.1"/>
    <property type="molecule type" value="Transcribed_RNA"/>
</dbReference>
<evidence type="ECO:0000256" key="13">
    <source>
        <dbReference type="ARBA" id="ARBA00023204"/>
    </source>
</evidence>
<evidence type="ECO:0000256" key="10">
    <source>
        <dbReference type="ARBA" id="ARBA00022771"/>
    </source>
</evidence>
<evidence type="ECO:0000259" key="18">
    <source>
        <dbReference type="PROSITE" id="PS50089"/>
    </source>
</evidence>
<dbReference type="PROSITE" id="PS50089">
    <property type="entry name" value="ZF_RING_2"/>
    <property type="match status" value="1"/>
</dbReference>
<evidence type="ECO:0000256" key="17">
    <source>
        <dbReference type="SAM" id="MobiDB-lite"/>
    </source>
</evidence>
<comment type="catalytic activity">
    <reaction evidence="1">
        <text>S-ubiquitinyl-[E2 ubiquitin-conjugating enzyme]-L-cysteine + [acceptor protein]-L-lysine = [E2 ubiquitin-conjugating enzyme]-L-cysteine + N(6)-ubiquitinyl-[acceptor protein]-L-lysine.</text>
        <dbReference type="EC" id="2.3.2.27"/>
    </reaction>
</comment>
<evidence type="ECO:0000256" key="15">
    <source>
        <dbReference type="ARBA" id="ARBA00034306"/>
    </source>
</evidence>
<evidence type="ECO:0000313" key="19">
    <source>
        <dbReference type="EMBL" id="JAC43146.1"/>
    </source>
</evidence>
<keyword evidence="10 16" id="KW-0863">Zinc-finger</keyword>
<sequence>MPNSHGESQGDHNYVARRTRSTSSDDSNIQLNNISTRRTRLRRGQVGNTDHDYSSLRALSEEVIDVAENEPNTEQSEEQSSSHEEDYNVDEDAAEGEAEVNDLAEVEEEVNDLAEEAQQMLTESLPHEQPTSDEGSEIAVGPEPTPLDALPGPSIGADSAATDMPNNEVSTVNLVSPSPPKKRKRLSTGTPKSNTPRLKSSDGNGLDEDEEDEGLICPICLDNWEMSGEHRLVSLRCGHLFGDSCIRRWLAESARQSGNKACPQCKAKAAIRDIRCLYAKRVRAIDRSEEHRLRDQLEIERCRSQSLQTEVSALKMAHQLVTIQMKNLQADNDRMKQILRNGGVNSFSYEASFAKNKQLLRLQMQRIYLERTIELTREAGCRVLIHAEQHSCILASQKSAQGLFPGYGVRFIDMPTFRTSTFLHASSKLLRDICLSADQQLLAVASMETRSKLFDLRNRQVASTYEPGDKMVWACAMDRKERVNVLYLGSSSGSTYTYDMRFPENILEEYKTEGDLSTVINVASVSPCNDFPHGGFLVCKLQSLWFYEYTDSGITTMATRLPLDGPFFSMRYDAVHETLLVSARCSVRHPQSRYIVGRLEKVDNTTTLNVKVTFHGSKATPVMTRCAQVAVEANTLVAGYIQDVKQLALFDVRREQRVQSMPAQEVIYDICPVYTSDTTYLAGLSDTKCRMYKLMSSDT</sequence>
<protein>
    <recommendedName>
        <fullName evidence="4">RING-type E3 ubiquitin transferase</fullName>
        <ecNumber evidence="4">2.3.2.27</ecNumber>
    </recommendedName>
</protein>
<evidence type="ECO:0000256" key="7">
    <source>
        <dbReference type="ARBA" id="ARBA00022679"/>
    </source>
</evidence>
<dbReference type="SUPFAM" id="SSF57850">
    <property type="entry name" value="RING/U-box"/>
    <property type="match status" value="1"/>
</dbReference>
<dbReference type="Gene3D" id="2.130.10.10">
    <property type="entry name" value="YVTN repeat-like/Quinoprotein amine dehydrogenase"/>
    <property type="match status" value="1"/>
</dbReference>
<dbReference type="GO" id="GO:0016567">
    <property type="term" value="P:protein ubiquitination"/>
    <property type="evidence" value="ECO:0007669"/>
    <property type="project" value="InterPro"/>
</dbReference>
<dbReference type="SMART" id="SM00184">
    <property type="entry name" value="RING"/>
    <property type="match status" value="1"/>
</dbReference>
<keyword evidence="11" id="KW-0833">Ubl conjugation pathway</keyword>
<dbReference type="GO" id="GO:0016604">
    <property type="term" value="C:nuclear body"/>
    <property type="evidence" value="ECO:0007669"/>
    <property type="project" value="UniProtKB-SubCell"/>
</dbReference>
<keyword evidence="12" id="KW-0862">Zinc</keyword>
<evidence type="ECO:0000256" key="1">
    <source>
        <dbReference type="ARBA" id="ARBA00000900"/>
    </source>
</evidence>
<evidence type="ECO:0000256" key="5">
    <source>
        <dbReference type="ARBA" id="ARBA00022490"/>
    </source>
</evidence>
<feature type="compositionally biased region" description="Acidic residues" evidence="17">
    <location>
        <begin position="87"/>
        <end position="115"/>
    </location>
</feature>
<evidence type="ECO:0000256" key="3">
    <source>
        <dbReference type="ARBA" id="ARBA00004906"/>
    </source>
</evidence>
<keyword evidence="8" id="KW-0677">Repeat</keyword>
<gene>
    <name evidence="19" type="primary">RFWD3</name>
</gene>
<dbReference type="InterPro" id="IPR037381">
    <property type="entry name" value="RFWD3"/>
</dbReference>
<name>A0A034VIP1_BACDO</name>
<dbReference type="Pfam" id="PF23419">
    <property type="entry name" value="WD40_RFWD3"/>
    <property type="match status" value="1"/>
</dbReference>
<dbReference type="PANTHER" id="PTHR16047">
    <property type="entry name" value="RFWD3 PROTEIN"/>
    <property type="match status" value="1"/>
</dbReference>
<comment type="pathway">
    <text evidence="3">Protein modification; protein ubiquitination.</text>
</comment>
<dbReference type="InterPro" id="IPR015943">
    <property type="entry name" value="WD40/YVTN_repeat-like_dom_sf"/>
</dbReference>
<keyword evidence="9" id="KW-0227">DNA damage</keyword>
<evidence type="ECO:0000256" key="16">
    <source>
        <dbReference type="PROSITE-ProRule" id="PRU00175"/>
    </source>
</evidence>
<feature type="compositionally biased region" description="Polar residues" evidence="17">
    <location>
        <begin position="164"/>
        <end position="176"/>
    </location>
</feature>
<feature type="domain" description="RING-type" evidence="18">
    <location>
        <begin position="217"/>
        <end position="266"/>
    </location>
</feature>
<keyword evidence="7" id="KW-0808">Transferase</keyword>
<keyword evidence="13" id="KW-0234">DNA repair</keyword>
<evidence type="ECO:0000256" key="6">
    <source>
        <dbReference type="ARBA" id="ARBA00022574"/>
    </source>
</evidence>
<feature type="region of interest" description="Disordered" evidence="17">
    <location>
        <begin position="1"/>
        <end position="210"/>
    </location>
</feature>
<dbReference type="Pfam" id="PF13639">
    <property type="entry name" value="zf-RING_2"/>
    <property type="match status" value="1"/>
</dbReference>
<evidence type="ECO:0000256" key="8">
    <source>
        <dbReference type="ARBA" id="ARBA00022737"/>
    </source>
</evidence>
<keyword evidence="6" id="KW-0853">WD repeat</keyword>
<dbReference type="Gene3D" id="3.30.40.10">
    <property type="entry name" value="Zinc/RING finger domain, C3HC4 (zinc finger)"/>
    <property type="match status" value="1"/>
</dbReference>
<dbReference type="SUPFAM" id="SSF50978">
    <property type="entry name" value="WD40 repeat-like"/>
    <property type="match status" value="1"/>
</dbReference>
<dbReference type="InterPro" id="IPR036322">
    <property type="entry name" value="WD40_repeat_dom_sf"/>
</dbReference>
<keyword evidence="14" id="KW-0539">Nucleus</keyword>
<evidence type="ECO:0000256" key="14">
    <source>
        <dbReference type="ARBA" id="ARBA00023242"/>
    </source>
</evidence>
<dbReference type="EC" id="2.3.2.27" evidence="4"/>
<dbReference type="InterPro" id="IPR013083">
    <property type="entry name" value="Znf_RING/FYVE/PHD"/>
</dbReference>
<organism evidence="19">
    <name type="scientific">Bactrocera dorsalis</name>
    <name type="common">Oriental fruit fly</name>
    <name type="synonym">Dacus dorsalis</name>
    <dbReference type="NCBI Taxonomy" id="27457"/>
    <lineage>
        <taxon>Eukaryota</taxon>
        <taxon>Metazoa</taxon>
        <taxon>Ecdysozoa</taxon>
        <taxon>Arthropoda</taxon>
        <taxon>Hexapoda</taxon>
        <taxon>Insecta</taxon>
        <taxon>Pterygota</taxon>
        <taxon>Neoptera</taxon>
        <taxon>Endopterygota</taxon>
        <taxon>Diptera</taxon>
        <taxon>Brachycera</taxon>
        <taxon>Muscomorpha</taxon>
        <taxon>Tephritoidea</taxon>
        <taxon>Tephritidae</taxon>
        <taxon>Bactrocera</taxon>
        <taxon>Bactrocera</taxon>
    </lineage>
</organism>
<proteinExistence type="predicted"/>
<dbReference type="GO" id="GO:0005737">
    <property type="term" value="C:cytoplasm"/>
    <property type="evidence" value="ECO:0007669"/>
    <property type="project" value="UniProtKB-SubCell"/>
</dbReference>
<evidence type="ECO:0000256" key="11">
    <source>
        <dbReference type="ARBA" id="ARBA00022786"/>
    </source>
</evidence>
<evidence type="ECO:0000256" key="12">
    <source>
        <dbReference type="ARBA" id="ARBA00022833"/>
    </source>
</evidence>